<dbReference type="AlphaFoldDB" id="A0A1K0G2J6"/>
<dbReference type="EMBL" id="LT558121">
    <property type="protein sequence ID" value="SAM81625.1"/>
    <property type="molecule type" value="Genomic_DNA"/>
</dbReference>
<proteinExistence type="predicted"/>
<accession>A0A1K0G2J6</accession>
<evidence type="ECO:0000313" key="1">
    <source>
        <dbReference type="EMBL" id="SAM81625.1"/>
    </source>
</evidence>
<dbReference type="Proteomes" id="UP000179920">
    <property type="component" value="Chromosome V"/>
</dbReference>
<sequence length="101" mass="11540">MDRRRARSDTTTTIIPTEAIGYSVDYPDASRYRHTPPSTVSILFDLILLLRTFSMTSYLLQPFDGELFGGLEPLLVSPLVLQLRSLPQELIRFVLMFGYVE</sequence>
<evidence type="ECO:0000313" key="2">
    <source>
        <dbReference type="Proteomes" id="UP000179920"/>
    </source>
</evidence>
<protein>
    <submittedName>
        <fullName evidence="1">Uncharacterized protein</fullName>
    </submittedName>
</protein>
<name>A0A1K0G2J6_9BASI</name>
<reference evidence="2" key="1">
    <citation type="submission" date="2016-04" db="EMBL/GenBank/DDBJ databases">
        <authorList>
            <person name="Guldener U."/>
            <person name="Guldener U."/>
        </authorList>
    </citation>
    <scope>NUCLEOTIDE SEQUENCE [LARGE SCALE GENOMIC DNA]</scope>
    <source>
        <strain evidence="2">UB2112</strain>
    </source>
</reference>
<gene>
    <name evidence="1" type="ORF">UBRO_20608</name>
</gene>
<organism evidence="1 2">
    <name type="scientific">Ustilago bromivora</name>
    <dbReference type="NCBI Taxonomy" id="307758"/>
    <lineage>
        <taxon>Eukaryota</taxon>
        <taxon>Fungi</taxon>
        <taxon>Dikarya</taxon>
        <taxon>Basidiomycota</taxon>
        <taxon>Ustilaginomycotina</taxon>
        <taxon>Ustilaginomycetes</taxon>
        <taxon>Ustilaginales</taxon>
        <taxon>Ustilaginaceae</taxon>
        <taxon>Ustilago</taxon>
    </lineage>
</organism>